<feature type="region of interest" description="Disordered" evidence="3">
    <location>
        <begin position="72"/>
        <end position="91"/>
    </location>
</feature>
<evidence type="ECO:0000259" key="4">
    <source>
        <dbReference type="Pfam" id="PF00534"/>
    </source>
</evidence>
<organism evidence="5 6">
    <name type="scientific">Spongiactinospora rosea</name>
    <dbReference type="NCBI Taxonomy" id="2248750"/>
    <lineage>
        <taxon>Bacteria</taxon>
        <taxon>Bacillati</taxon>
        <taxon>Actinomycetota</taxon>
        <taxon>Actinomycetes</taxon>
        <taxon>Streptosporangiales</taxon>
        <taxon>Streptosporangiaceae</taxon>
        <taxon>Spongiactinospora</taxon>
    </lineage>
</organism>
<dbReference type="Proteomes" id="UP000253303">
    <property type="component" value="Unassembled WGS sequence"/>
</dbReference>
<dbReference type="Gene3D" id="3.40.50.2000">
    <property type="entry name" value="Glycogen Phosphorylase B"/>
    <property type="match status" value="1"/>
</dbReference>
<dbReference type="PANTHER" id="PTHR12526">
    <property type="entry name" value="GLYCOSYLTRANSFERASE"/>
    <property type="match status" value="1"/>
</dbReference>
<name>A0A366LJ55_9ACTN</name>
<dbReference type="SUPFAM" id="SSF53756">
    <property type="entry name" value="UDP-Glycosyltransferase/glycogen phosphorylase"/>
    <property type="match status" value="1"/>
</dbReference>
<dbReference type="InterPro" id="IPR001296">
    <property type="entry name" value="Glyco_trans_1"/>
</dbReference>
<keyword evidence="6" id="KW-1185">Reference proteome</keyword>
<evidence type="ECO:0000313" key="5">
    <source>
        <dbReference type="EMBL" id="RBQ13925.1"/>
    </source>
</evidence>
<keyword evidence="1" id="KW-0328">Glycosyltransferase</keyword>
<dbReference type="AlphaFoldDB" id="A0A366LJ55"/>
<sequence length="125" mass="12853">MGIDKHVYLIGWRSHDELPAGLARVDLMAAPAINESFGMVYIEATACGVPPIATSTGGPATLITGHGAHADGWLIPPTTSERPLGGQGVAARAPPPCLAEGYRFLRSRPGMVVRGLGDGAEPSPG</sequence>
<comment type="caution">
    <text evidence="5">The sequence shown here is derived from an EMBL/GenBank/DDBJ whole genome shotgun (WGS) entry which is preliminary data.</text>
</comment>
<dbReference type="GO" id="GO:0016757">
    <property type="term" value="F:glycosyltransferase activity"/>
    <property type="evidence" value="ECO:0007669"/>
    <property type="project" value="UniProtKB-KW"/>
</dbReference>
<evidence type="ECO:0000256" key="1">
    <source>
        <dbReference type="ARBA" id="ARBA00022676"/>
    </source>
</evidence>
<protein>
    <recommendedName>
        <fullName evidence="4">Glycosyl transferase family 1 domain-containing protein</fullName>
    </recommendedName>
</protein>
<dbReference type="PANTHER" id="PTHR12526:SF510">
    <property type="entry name" value="D-INOSITOL 3-PHOSPHATE GLYCOSYLTRANSFERASE"/>
    <property type="match status" value="1"/>
</dbReference>
<evidence type="ECO:0000256" key="3">
    <source>
        <dbReference type="SAM" id="MobiDB-lite"/>
    </source>
</evidence>
<keyword evidence="2" id="KW-0808">Transferase</keyword>
<proteinExistence type="predicted"/>
<feature type="domain" description="Glycosyl transferase family 1" evidence="4">
    <location>
        <begin position="2"/>
        <end position="81"/>
    </location>
</feature>
<gene>
    <name evidence="5" type="ORF">DP939_43330</name>
</gene>
<dbReference type="OrthoDB" id="9810929at2"/>
<reference evidence="5 6" key="1">
    <citation type="submission" date="2018-06" db="EMBL/GenBank/DDBJ databases">
        <title>Sphaerisporangium craniellae sp. nov., isolated from a marine sponge in the South China Sea.</title>
        <authorList>
            <person name="Li L."/>
        </authorList>
    </citation>
    <scope>NUCLEOTIDE SEQUENCE [LARGE SCALE GENOMIC DNA]</scope>
    <source>
        <strain evidence="5 6">LHW63015</strain>
    </source>
</reference>
<evidence type="ECO:0000313" key="6">
    <source>
        <dbReference type="Proteomes" id="UP000253303"/>
    </source>
</evidence>
<dbReference type="EMBL" id="QMEY01000042">
    <property type="protein sequence ID" value="RBQ13925.1"/>
    <property type="molecule type" value="Genomic_DNA"/>
</dbReference>
<accession>A0A366LJ55</accession>
<dbReference type="Pfam" id="PF00534">
    <property type="entry name" value="Glycos_transf_1"/>
    <property type="match status" value="1"/>
</dbReference>
<evidence type="ECO:0000256" key="2">
    <source>
        <dbReference type="ARBA" id="ARBA00022679"/>
    </source>
</evidence>